<feature type="compositionally biased region" description="Basic and acidic residues" evidence="1">
    <location>
        <begin position="44"/>
        <end position="61"/>
    </location>
</feature>
<sequence length="72" mass="8560">MSETNNRVDVNDVAPNLEKRLEKVEKDLDIMERHAAEMDETEDELKSYMKKVDREHKDSHYHSVPKPKKHTI</sequence>
<dbReference type="EMBL" id="JWJD01000003">
    <property type="protein sequence ID" value="KIH76428.1"/>
    <property type="molecule type" value="Genomic_DNA"/>
</dbReference>
<dbReference type="RefSeq" id="WP_040098920.1">
    <property type="nucleotide sequence ID" value="NZ_JWJD01000003.1"/>
</dbReference>
<proteinExistence type="predicted"/>
<gene>
    <name evidence="2" type="ORF">GFER_09400</name>
</gene>
<keyword evidence="3" id="KW-1185">Reference proteome</keyword>
<dbReference type="Proteomes" id="UP000035068">
    <property type="component" value="Unassembled WGS sequence"/>
</dbReference>
<reference evidence="2 3" key="1">
    <citation type="submission" date="2014-12" db="EMBL/GenBank/DDBJ databases">
        <title>Genomes of Geoalkalibacter ferrihydriticus and Geoalkalibacter subterraneus, two haloalkaliphilic metal-reducing members of the Geobacteraceae.</title>
        <authorList>
            <person name="Badalamenti J.P."/>
            <person name="Torres C.I."/>
            <person name="Krajmalnik-Brown R."/>
            <person name="Bond D.R."/>
        </authorList>
    </citation>
    <scope>NUCLEOTIDE SEQUENCE [LARGE SCALE GENOMIC DNA]</scope>
    <source>
        <strain evidence="2 3">DSM 17813</strain>
    </source>
</reference>
<feature type="compositionally biased region" description="Basic residues" evidence="1">
    <location>
        <begin position="63"/>
        <end position="72"/>
    </location>
</feature>
<protein>
    <submittedName>
        <fullName evidence="2">Uncharacterized protein</fullName>
    </submittedName>
</protein>
<name>A0A0C2ECV7_9BACT</name>
<accession>A0A0C2ECV7</accession>
<dbReference type="AlphaFoldDB" id="A0A0C2ECV7"/>
<comment type="caution">
    <text evidence="2">The sequence shown here is derived from an EMBL/GenBank/DDBJ whole genome shotgun (WGS) entry which is preliminary data.</text>
</comment>
<evidence type="ECO:0000313" key="3">
    <source>
        <dbReference type="Proteomes" id="UP000035068"/>
    </source>
</evidence>
<organism evidence="2 3">
    <name type="scientific">Geoalkalibacter ferrihydriticus DSM 17813</name>
    <dbReference type="NCBI Taxonomy" id="1121915"/>
    <lineage>
        <taxon>Bacteria</taxon>
        <taxon>Pseudomonadati</taxon>
        <taxon>Thermodesulfobacteriota</taxon>
        <taxon>Desulfuromonadia</taxon>
        <taxon>Desulfuromonadales</taxon>
        <taxon>Geoalkalibacteraceae</taxon>
        <taxon>Geoalkalibacter</taxon>
    </lineage>
</organism>
<evidence type="ECO:0000256" key="1">
    <source>
        <dbReference type="SAM" id="MobiDB-lite"/>
    </source>
</evidence>
<evidence type="ECO:0000313" key="2">
    <source>
        <dbReference type="EMBL" id="KIH76428.1"/>
    </source>
</evidence>
<feature type="region of interest" description="Disordered" evidence="1">
    <location>
        <begin position="38"/>
        <end position="72"/>
    </location>
</feature>